<dbReference type="EMBL" id="JACHHQ010000001">
    <property type="protein sequence ID" value="MBB5198385.1"/>
    <property type="molecule type" value="Genomic_DNA"/>
</dbReference>
<dbReference type="InterPro" id="IPR006464">
    <property type="entry name" value="AcTrfase_RimI/Ard1"/>
</dbReference>
<evidence type="ECO:0000256" key="5">
    <source>
        <dbReference type="HAMAP-Rule" id="MF_02210"/>
    </source>
</evidence>
<dbReference type="InterPro" id="IPR000182">
    <property type="entry name" value="GNAT_dom"/>
</dbReference>
<accession>A0A840RL64</accession>
<keyword evidence="8" id="KW-1185">Reference proteome</keyword>
<evidence type="ECO:0000313" key="7">
    <source>
        <dbReference type="EMBL" id="MBB5198385.1"/>
    </source>
</evidence>
<dbReference type="Gene3D" id="3.40.630.30">
    <property type="match status" value="1"/>
</dbReference>
<dbReference type="InterPro" id="IPR016181">
    <property type="entry name" value="Acyl_CoA_acyltransferase"/>
</dbReference>
<feature type="active site" description="Proton donor" evidence="5">
    <location>
        <position position="131"/>
    </location>
</feature>
<dbReference type="AlphaFoldDB" id="A0A840RL64"/>
<dbReference type="PANTHER" id="PTHR43420">
    <property type="entry name" value="ACETYLTRANSFERASE"/>
    <property type="match status" value="1"/>
</dbReference>
<dbReference type="EC" id="2.3.1.266" evidence="5"/>
<dbReference type="Proteomes" id="UP000571084">
    <property type="component" value="Unassembled WGS sequence"/>
</dbReference>
<dbReference type="GO" id="GO:0005737">
    <property type="term" value="C:cytoplasm"/>
    <property type="evidence" value="ECO:0007669"/>
    <property type="project" value="UniProtKB-SubCell"/>
</dbReference>
<keyword evidence="4 5" id="KW-0012">Acyltransferase</keyword>
<dbReference type="PANTHER" id="PTHR43420:SF47">
    <property type="entry name" value="N-ACETYLTRANSFERASE DOMAIN-CONTAINING PROTEIN"/>
    <property type="match status" value="1"/>
</dbReference>
<dbReference type="Pfam" id="PF00583">
    <property type="entry name" value="Acetyltransf_1"/>
    <property type="match status" value="1"/>
</dbReference>
<gene>
    <name evidence="5" type="primary">rimI</name>
    <name evidence="7" type="ORF">HNR39_000195</name>
</gene>
<feature type="active site" description="Proton acceptor" evidence="5">
    <location>
        <position position="119"/>
    </location>
</feature>
<comment type="subcellular location">
    <subcellularLocation>
        <location evidence="5">Cytoplasm</location>
    </subcellularLocation>
</comment>
<feature type="domain" description="N-acetyltransferase" evidence="6">
    <location>
        <begin position="17"/>
        <end position="163"/>
    </location>
</feature>
<dbReference type="InterPro" id="IPR043690">
    <property type="entry name" value="RimI"/>
</dbReference>
<dbReference type="SUPFAM" id="SSF55729">
    <property type="entry name" value="Acyl-CoA N-acyltransferases (Nat)"/>
    <property type="match status" value="1"/>
</dbReference>
<evidence type="ECO:0000256" key="2">
    <source>
        <dbReference type="ARBA" id="ARBA00022490"/>
    </source>
</evidence>
<feature type="binding site" evidence="5">
    <location>
        <position position="124"/>
    </location>
    <ligand>
        <name>acetyl-CoA</name>
        <dbReference type="ChEBI" id="CHEBI:57288"/>
    </ligand>
</feature>
<evidence type="ECO:0000259" key="6">
    <source>
        <dbReference type="PROSITE" id="PS51186"/>
    </source>
</evidence>
<evidence type="ECO:0000256" key="4">
    <source>
        <dbReference type="ARBA" id="ARBA00023315"/>
    </source>
</evidence>
<organism evidence="7 8">
    <name type="scientific">Glaciimonas immobilis</name>
    <dbReference type="NCBI Taxonomy" id="728004"/>
    <lineage>
        <taxon>Bacteria</taxon>
        <taxon>Pseudomonadati</taxon>
        <taxon>Pseudomonadota</taxon>
        <taxon>Betaproteobacteria</taxon>
        <taxon>Burkholderiales</taxon>
        <taxon>Oxalobacteraceae</taxon>
        <taxon>Glaciimonas</taxon>
    </lineage>
</organism>
<evidence type="ECO:0000256" key="1">
    <source>
        <dbReference type="ARBA" id="ARBA00005395"/>
    </source>
</evidence>
<name>A0A840RL64_9BURK</name>
<sequence length="163" mass="18482">MSVNVDSGRQENVALPLSFGLMSIDDVNEVVEIENRAYTHPWTSGNFVDSIRHGYQCWTLRDASRRLAGYFFMMSVVDEAHLLNISVHTDLHGRGIGRQLLDQVAALAREQAMASVLLEVRPSNQRAILMYHRFGFVEIGRRPSYYPAADNTREDAIVMRLSL</sequence>
<evidence type="ECO:0000256" key="3">
    <source>
        <dbReference type="ARBA" id="ARBA00022679"/>
    </source>
</evidence>
<evidence type="ECO:0000313" key="8">
    <source>
        <dbReference type="Proteomes" id="UP000571084"/>
    </source>
</evidence>
<comment type="similarity">
    <text evidence="1 5">Belongs to the acetyltransferase family. RimI subfamily.</text>
</comment>
<comment type="catalytic activity">
    <reaction evidence="5">
        <text>N-terminal L-alanyl-[ribosomal protein bS18] + acetyl-CoA = N-terminal N(alpha)-acetyl-L-alanyl-[ribosomal protein bS18] + CoA + H(+)</text>
        <dbReference type="Rhea" id="RHEA:43756"/>
        <dbReference type="Rhea" id="RHEA-COMP:10676"/>
        <dbReference type="Rhea" id="RHEA-COMP:10677"/>
        <dbReference type="ChEBI" id="CHEBI:15378"/>
        <dbReference type="ChEBI" id="CHEBI:57287"/>
        <dbReference type="ChEBI" id="CHEBI:57288"/>
        <dbReference type="ChEBI" id="CHEBI:64718"/>
        <dbReference type="ChEBI" id="CHEBI:83683"/>
        <dbReference type="EC" id="2.3.1.266"/>
    </reaction>
</comment>
<dbReference type="PROSITE" id="PS51186">
    <property type="entry name" value="GNAT"/>
    <property type="match status" value="1"/>
</dbReference>
<dbReference type="CDD" id="cd04301">
    <property type="entry name" value="NAT_SF"/>
    <property type="match status" value="1"/>
</dbReference>
<dbReference type="RefSeq" id="WP_245182167.1">
    <property type="nucleotide sequence ID" value="NZ_JAAOZT010000002.1"/>
</dbReference>
<comment type="caution">
    <text evidence="5">Lacks conserved residue(s) required for the propagation of feature annotation.</text>
</comment>
<protein>
    <recommendedName>
        <fullName evidence="5">[Ribosomal protein bS18]-alanine N-acetyltransferase</fullName>
        <ecNumber evidence="5">2.3.1.266</ecNumber>
    </recommendedName>
</protein>
<keyword evidence="3 5" id="KW-0808">Transferase</keyword>
<dbReference type="InterPro" id="IPR050680">
    <property type="entry name" value="YpeA/RimI_acetyltransf"/>
</dbReference>
<proteinExistence type="inferred from homology"/>
<keyword evidence="2 5" id="KW-0963">Cytoplasm</keyword>
<comment type="function">
    <text evidence="5">Acetylates the N-terminal alanine of ribosomal protein bS18.</text>
</comment>
<dbReference type="GO" id="GO:0008999">
    <property type="term" value="F:protein-N-terminal-alanine acetyltransferase activity"/>
    <property type="evidence" value="ECO:0007669"/>
    <property type="project" value="UniProtKB-UniRule"/>
</dbReference>
<dbReference type="NCBIfam" id="TIGR01575">
    <property type="entry name" value="rimI"/>
    <property type="match status" value="1"/>
</dbReference>
<reference evidence="7 8" key="1">
    <citation type="submission" date="2020-08" db="EMBL/GenBank/DDBJ databases">
        <title>Genomic Encyclopedia of Type Strains, Phase IV (KMG-IV): sequencing the most valuable type-strain genomes for metagenomic binning, comparative biology and taxonomic classification.</title>
        <authorList>
            <person name="Goeker M."/>
        </authorList>
    </citation>
    <scope>NUCLEOTIDE SEQUENCE [LARGE SCALE GENOMIC DNA]</scope>
    <source>
        <strain evidence="7 8">DSM 23240</strain>
    </source>
</reference>
<dbReference type="HAMAP" id="MF_02210">
    <property type="entry name" value="RimI"/>
    <property type="match status" value="1"/>
</dbReference>
<comment type="caution">
    <text evidence="7">The sequence shown here is derived from an EMBL/GenBank/DDBJ whole genome shotgun (WGS) entry which is preliminary data.</text>
</comment>